<keyword evidence="2" id="KW-0057">Aromatic amino acid biosynthesis</keyword>
<evidence type="ECO:0008006" key="7">
    <source>
        <dbReference type="Google" id="ProtNLM"/>
    </source>
</evidence>
<dbReference type="GO" id="GO:0003856">
    <property type="term" value="F:3-dehydroquinate synthase activity"/>
    <property type="evidence" value="ECO:0007669"/>
    <property type="project" value="InterPro"/>
</dbReference>
<proteinExistence type="predicted"/>
<dbReference type="GO" id="GO:0008652">
    <property type="term" value="P:amino acid biosynthetic process"/>
    <property type="evidence" value="ECO:0007669"/>
    <property type="project" value="UniProtKB-KW"/>
</dbReference>
<dbReference type="InterPro" id="IPR030960">
    <property type="entry name" value="DHQS/DOIS_N"/>
</dbReference>
<protein>
    <recommendedName>
        <fullName evidence="7">3-dehydroquinate synthase</fullName>
    </recommendedName>
</protein>
<dbReference type="PANTHER" id="PTHR33563">
    <property type="match status" value="1"/>
</dbReference>
<evidence type="ECO:0000259" key="4">
    <source>
        <dbReference type="Pfam" id="PF26558"/>
    </source>
</evidence>
<feature type="domain" description="3-dehydroquinate synthase N-terminal" evidence="3">
    <location>
        <begin position="72"/>
        <end position="220"/>
    </location>
</feature>
<dbReference type="EMBL" id="JAXIOK010000022">
    <property type="protein sequence ID" value="KAK4743978.1"/>
    <property type="molecule type" value="Genomic_DNA"/>
</dbReference>
<name>A0AAN7JI97_9MYRT</name>
<organism evidence="5 6">
    <name type="scientific">Trapa incisa</name>
    <dbReference type="NCBI Taxonomy" id="236973"/>
    <lineage>
        <taxon>Eukaryota</taxon>
        <taxon>Viridiplantae</taxon>
        <taxon>Streptophyta</taxon>
        <taxon>Embryophyta</taxon>
        <taxon>Tracheophyta</taxon>
        <taxon>Spermatophyta</taxon>
        <taxon>Magnoliopsida</taxon>
        <taxon>eudicotyledons</taxon>
        <taxon>Gunneridae</taxon>
        <taxon>Pentapetalae</taxon>
        <taxon>rosids</taxon>
        <taxon>malvids</taxon>
        <taxon>Myrtales</taxon>
        <taxon>Lythraceae</taxon>
        <taxon>Trapa</taxon>
    </lineage>
</organism>
<dbReference type="AlphaFoldDB" id="A0AAN7JI97"/>
<evidence type="ECO:0000256" key="1">
    <source>
        <dbReference type="ARBA" id="ARBA00022605"/>
    </source>
</evidence>
<dbReference type="GO" id="GO:0009073">
    <property type="term" value="P:aromatic amino acid family biosynthetic process"/>
    <property type="evidence" value="ECO:0007669"/>
    <property type="project" value="UniProtKB-KW"/>
</dbReference>
<keyword evidence="1" id="KW-0028">Amino-acid biosynthesis</keyword>
<keyword evidence="6" id="KW-1185">Reference proteome</keyword>
<dbReference type="PIRSF" id="PIRSF006655">
    <property type="entry name" value="DHQ_synth"/>
    <property type="match status" value="1"/>
</dbReference>
<dbReference type="Pfam" id="PF26558">
    <property type="entry name" value="DHQS_2nd"/>
    <property type="match status" value="1"/>
</dbReference>
<comment type="caution">
    <text evidence="5">The sequence shown here is derived from an EMBL/GenBank/DDBJ whole genome shotgun (WGS) entry which is preliminary data.</text>
</comment>
<gene>
    <name evidence="5" type="ORF">SAY87_010290</name>
</gene>
<evidence type="ECO:0000259" key="3">
    <source>
        <dbReference type="Pfam" id="PF01959"/>
    </source>
</evidence>
<sequence>MAAPALPSIHFSFSILLIRAEKSNNCRLRHREFLRIFSDKSTFKSIRPPKNPLGTMCSKGTSTSLDTFEGRKKVWIWTENKNVMTAAVERGWNTFLFSCRELADDWSSIAMIKPLFIQEGDVLDDDEKRIATIIGISTPEELGQLHPDRLPQNIILNLLDWQVIPAENIVAMFQGSQKTVFAISKTPSEARTFLEALEQGLGGVVLKAQDVQAVIDLKGYFDSRDEVRNSLSLTKASITKISTAGMGDRVCVDLCSLMKPGEGLLVGSVARGLFLVHSECLESNYISSRPFRVNAGPVHSYVAVPGGRTCYLSELKAGKEVMVVDHEGFQRTAIVGRVKIESRPLILVEATVDFCHSHHTVYNIFLQNAETVALISPSHQGNGIQATAIPVTSLAVGEEVLLRIQGGARHTGIEIQEFIVEK</sequence>
<dbReference type="Pfam" id="PF01959">
    <property type="entry name" value="DHQS"/>
    <property type="match status" value="1"/>
</dbReference>
<evidence type="ECO:0000256" key="2">
    <source>
        <dbReference type="ARBA" id="ARBA00023141"/>
    </source>
</evidence>
<dbReference type="Proteomes" id="UP001345219">
    <property type="component" value="Chromosome 9"/>
</dbReference>
<dbReference type="GO" id="GO:0016491">
    <property type="term" value="F:oxidoreductase activity"/>
    <property type="evidence" value="ECO:0007669"/>
    <property type="project" value="InterPro"/>
</dbReference>
<dbReference type="PANTHER" id="PTHR33563:SF1">
    <property type="entry name" value="3-DEHYDROQUINATE SYNTHASE"/>
    <property type="match status" value="1"/>
</dbReference>
<evidence type="ECO:0000313" key="6">
    <source>
        <dbReference type="Proteomes" id="UP001345219"/>
    </source>
</evidence>
<reference evidence="5 6" key="1">
    <citation type="journal article" date="2023" name="Hortic Res">
        <title>Pangenome of water caltrop reveals structural variations and asymmetric subgenome divergence after allopolyploidization.</title>
        <authorList>
            <person name="Zhang X."/>
            <person name="Chen Y."/>
            <person name="Wang L."/>
            <person name="Yuan Y."/>
            <person name="Fang M."/>
            <person name="Shi L."/>
            <person name="Lu R."/>
            <person name="Comes H.P."/>
            <person name="Ma Y."/>
            <person name="Chen Y."/>
            <person name="Huang G."/>
            <person name="Zhou Y."/>
            <person name="Zheng Z."/>
            <person name="Qiu Y."/>
        </authorList>
    </citation>
    <scope>NUCLEOTIDE SEQUENCE [LARGE SCALE GENOMIC DNA]</scope>
    <source>
        <tissue evidence="5">Roots</tissue>
    </source>
</reference>
<feature type="domain" description="3-dehydroquinate synthase C-terminal" evidence="4">
    <location>
        <begin position="236"/>
        <end position="422"/>
    </location>
</feature>
<evidence type="ECO:0000313" key="5">
    <source>
        <dbReference type="EMBL" id="KAK4743978.1"/>
    </source>
</evidence>
<dbReference type="InterPro" id="IPR056179">
    <property type="entry name" value="DHQS_C"/>
</dbReference>
<dbReference type="InterPro" id="IPR002812">
    <property type="entry name" value="DHQS"/>
</dbReference>
<accession>A0AAN7JI97</accession>